<keyword evidence="5" id="KW-0611">Plant defense</keyword>
<evidence type="ECO:0000256" key="2">
    <source>
        <dbReference type="ARBA" id="ARBA00022614"/>
    </source>
</evidence>
<dbReference type="InterPro" id="IPR041118">
    <property type="entry name" value="Rx_N"/>
</dbReference>
<dbReference type="SUPFAM" id="SSF52540">
    <property type="entry name" value="P-loop containing nucleoside triphosphate hydrolases"/>
    <property type="match status" value="1"/>
</dbReference>
<feature type="domain" description="NB-ARC" evidence="8">
    <location>
        <begin position="198"/>
        <end position="258"/>
    </location>
</feature>
<keyword evidence="4" id="KW-0547">Nucleotide-binding</keyword>
<sequence>MQPEQLDELDPQLRLWASEVRDASYNMEDIVDTYLVEVAAPADEKNDGLVKRLQKNIADLFKKSKARHTIAGAIENMKKRLQELHDRRKRFSVPVARPAQATKPDPRLAYMHKEAAQLIGIDKTKAELVGMFLASSNGNGDADVSVSSGKMKIVSVVGGGGLGKTTLAKAVYKELEPQYMITLNGLSTLGTDLYFHVARYFIVIDDVWDVPIWQTIKSVLVENDSASRVITTTRNREVASEEEVYELNELPPNDSKRLFYVRLFGGEGKCPANHPHEASEKILNKCGGVPLAIITMASLLVGKSIEDWFDVCNSPGFYREDYLIEKKSLIWKWIAEGFVQTKTGTGLYQRGEEYFNELINRNMIQAVESTDEAIHCCLIHDMVLDLICGLSDKEKFVNISLDDDRGTSSLPNKVRRLAQQNKITLQTQQDHHMGMAQLRSLVACRCGIESWVLQPSFKLLHLLALERCRVSGHKGWQGLQHLGKLLHLRYLGLRGIYGRFELPEKIGELKFLQTLDLDYCVKGVLPSGVCQLTQLLCLRGGHDTYAPDGLLRKMTSLEELNIRIDNLNDESQRQFMRDLGNQSEVRELYIIGSLKQIVQQSLGNLHKLRHLDLVDHNGEGEAATREWDTVVLPQHLQSLGLYRFYTFLSAAIMD</sequence>
<name>A0ABC9AZM2_9POAL</name>
<evidence type="ECO:0000256" key="5">
    <source>
        <dbReference type="ARBA" id="ARBA00022821"/>
    </source>
</evidence>
<protein>
    <submittedName>
        <fullName evidence="12">Uncharacterized protein</fullName>
    </submittedName>
</protein>
<dbReference type="Proteomes" id="UP001497457">
    <property type="component" value="Chromosome 24b"/>
</dbReference>
<gene>
    <name evidence="12" type="ORF">URODEC1_LOCUS60374</name>
</gene>
<dbReference type="GO" id="GO:0042742">
    <property type="term" value="P:defense response to bacterium"/>
    <property type="evidence" value="ECO:0007669"/>
    <property type="project" value="UniProtKB-ARBA"/>
</dbReference>
<feature type="domain" description="Disease resistance N-terminal" evidence="9">
    <location>
        <begin position="4"/>
        <end position="43"/>
    </location>
</feature>
<feature type="coiled-coil region" evidence="7">
    <location>
        <begin position="550"/>
        <end position="577"/>
    </location>
</feature>
<feature type="domain" description="Disease resistance protein winged helix" evidence="10">
    <location>
        <begin position="318"/>
        <end position="387"/>
    </location>
</feature>
<dbReference type="Pfam" id="PF23559">
    <property type="entry name" value="WHD_DRP"/>
    <property type="match status" value="1"/>
</dbReference>
<keyword evidence="13" id="KW-1185">Reference proteome</keyword>
<dbReference type="EMBL" id="OZ075134">
    <property type="protein sequence ID" value="CAL4990756.1"/>
    <property type="molecule type" value="Genomic_DNA"/>
</dbReference>
<dbReference type="Gene3D" id="1.10.8.430">
    <property type="entry name" value="Helical domain of apoptotic protease-activating factors"/>
    <property type="match status" value="1"/>
</dbReference>
<proteinExistence type="inferred from homology"/>
<evidence type="ECO:0000256" key="1">
    <source>
        <dbReference type="ARBA" id="ARBA00008894"/>
    </source>
</evidence>
<evidence type="ECO:0000256" key="4">
    <source>
        <dbReference type="ARBA" id="ARBA00022741"/>
    </source>
</evidence>
<dbReference type="InterPro" id="IPR002182">
    <property type="entry name" value="NB-ARC"/>
</dbReference>
<dbReference type="GO" id="GO:0000166">
    <property type="term" value="F:nucleotide binding"/>
    <property type="evidence" value="ECO:0007669"/>
    <property type="project" value="UniProtKB-KW"/>
</dbReference>
<dbReference type="Pfam" id="PF23598">
    <property type="entry name" value="LRR_14"/>
    <property type="match status" value="1"/>
</dbReference>
<evidence type="ECO:0000313" key="12">
    <source>
        <dbReference type="EMBL" id="CAL4990756.1"/>
    </source>
</evidence>
<dbReference type="InterPro" id="IPR044974">
    <property type="entry name" value="Disease_R_plants"/>
</dbReference>
<dbReference type="PANTHER" id="PTHR23155">
    <property type="entry name" value="DISEASE RESISTANCE PROTEIN RP"/>
    <property type="match status" value="1"/>
</dbReference>
<keyword evidence="6 7" id="KW-0175">Coiled coil</keyword>
<dbReference type="InterPro" id="IPR027417">
    <property type="entry name" value="P-loop_NTPase"/>
</dbReference>
<reference evidence="13" key="1">
    <citation type="submission" date="2024-06" db="EMBL/GenBank/DDBJ databases">
        <authorList>
            <person name="Ryan C."/>
        </authorList>
    </citation>
    <scope>NUCLEOTIDE SEQUENCE [LARGE SCALE GENOMIC DNA]</scope>
</reference>
<evidence type="ECO:0000256" key="7">
    <source>
        <dbReference type="SAM" id="Coils"/>
    </source>
</evidence>
<dbReference type="Gene3D" id="1.20.5.4130">
    <property type="match status" value="1"/>
</dbReference>
<keyword evidence="3" id="KW-0677">Repeat</keyword>
<dbReference type="InterPro" id="IPR032675">
    <property type="entry name" value="LRR_dom_sf"/>
</dbReference>
<dbReference type="Gene3D" id="3.40.50.300">
    <property type="entry name" value="P-loop containing nucleotide triphosphate hydrolases"/>
    <property type="match status" value="2"/>
</dbReference>
<evidence type="ECO:0000256" key="3">
    <source>
        <dbReference type="ARBA" id="ARBA00022737"/>
    </source>
</evidence>
<evidence type="ECO:0000259" key="9">
    <source>
        <dbReference type="Pfam" id="PF18052"/>
    </source>
</evidence>
<organism evidence="12 13">
    <name type="scientific">Urochloa decumbens</name>
    <dbReference type="NCBI Taxonomy" id="240449"/>
    <lineage>
        <taxon>Eukaryota</taxon>
        <taxon>Viridiplantae</taxon>
        <taxon>Streptophyta</taxon>
        <taxon>Embryophyta</taxon>
        <taxon>Tracheophyta</taxon>
        <taxon>Spermatophyta</taxon>
        <taxon>Magnoliopsida</taxon>
        <taxon>Liliopsida</taxon>
        <taxon>Poales</taxon>
        <taxon>Poaceae</taxon>
        <taxon>PACMAD clade</taxon>
        <taxon>Panicoideae</taxon>
        <taxon>Panicodae</taxon>
        <taxon>Paniceae</taxon>
        <taxon>Melinidinae</taxon>
        <taxon>Urochloa</taxon>
    </lineage>
</organism>
<accession>A0ABC9AZM2</accession>
<dbReference type="PANTHER" id="PTHR23155:SF1116">
    <property type="entry name" value="OS12G0273300 PROTEIN"/>
    <property type="match status" value="1"/>
</dbReference>
<evidence type="ECO:0000313" key="13">
    <source>
        <dbReference type="Proteomes" id="UP001497457"/>
    </source>
</evidence>
<evidence type="ECO:0000259" key="11">
    <source>
        <dbReference type="Pfam" id="PF23598"/>
    </source>
</evidence>
<reference evidence="12 13" key="2">
    <citation type="submission" date="2024-10" db="EMBL/GenBank/DDBJ databases">
        <authorList>
            <person name="Ryan C."/>
        </authorList>
    </citation>
    <scope>NUCLEOTIDE SEQUENCE [LARGE SCALE GENOMIC DNA]</scope>
</reference>
<feature type="domain" description="Disease resistance R13L4/SHOC-2-like LRR" evidence="11">
    <location>
        <begin position="437"/>
        <end position="645"/>
    </location>
</feature>
<dbReference type="AlphaFoldDB" id="A0ABC9AZM2"/>
<dbReference type="PRINTS" id="PR00364">
    <property type="entry name" value="DISEASERSIST"/>
</dbReference>
<dbReference type="Gene3D" id="3.80.10.10">
    <property type="entry name" value="Ribonuclease Inhibitor"/>
    <property type="match status" value="1"/>
</dbReference>
<evidence type="ECO:0000259" key="8">
    <source>
        <dbReference type="Pfam" id="PF00931"/>
    </source>
</evidence>
<dbReference type="GO" id="GO:0002758">
    <property type="term" value="P:innate immune response-activating signaling pathway"/>
    <property type="evidence" value="ECO:0007669"/>
    <property type="project" value="UniProtKB-ARBA"/>
</dbReference>
<keyword evidence="2" id="KW-0433">Leucine-rich repeat</keyword>
<evidence type="ECO:0000259" key="10">
    <source>
        <dbReference type="Pfam" id="PF23559"/>
    </source>
</evidence>
<dbReference type="Pfam" id="PF18052">
    <property type="entry name" value="Rx_N"/>
    <property type="match status" value="1"/>
</dbReference>
<dbReference type="InterPro" id="IPR042197">
    <property type="entry name" value="Apaf_helical"/>
</dbReference>
<dbReference type="Pfam" id="PF00931">
    <property type="entry name" value="NB-ARC"/>
    <property type="match status" value="1"/>
</dbReference>
<dbReference type="FunFam" id="1.10.10.10:FF:000322">
    <property type="entry name" value="Probable disease resistance protein At1g63360"/>
    <property type="match status" value="1"/>
</dbReference>
<dbReference type="GO" id="GO:0009626">
    <property type="term" value="P:plant-type hypersensitive response"/>
    <property type="evidence" value="ECO:0007669"/>
    <property type="project" value="UniProtKB-ARBA"/>
</dbReference>
<dbReference type="InterPro" id="IPR058922">
    <property type="entry name" value="WHD_DRP"/>
</dbReference>
<dbReference type="InterPro" id="IPR055414">
    <property type="entry name" value="LRR_R13L4/SHOC2-like"/>
</dbReference>
<dbReference type="SUPFAM" id="SSF52047">
    <property type="entry name" value="RNI-like"/>
    <property type="match status" value="1"/>
</dbReference>
<comment type="similarity">
    <text evidence="1">Belongs to the disease resistance NB-LRR family.</text>
</comment>
<evidence type="ECO:0000256" key="6">
    <source>
        <dbReference type="ARBA" id="ARBA00023054"/>
    </source>
</evidence>